<dbReference type="InParanoid" id="D8SFK7"/>
<dbReference type="Pfam" id="PF02798">
    <property type="entry name" value="GST_N"/>
    <property type="match status" value="1"/>
</dbReference>
<dbReference type="PROSITE" id="PS50404">
    <property type="entry name" value="GST_NTER"/>
    <property type="match status" value="1"/>
</dbReference>
<dbReference type="Gene3D" id="3.40.30.10">
    <property type="entry name" value="Glutaredoxin"/>
    <property type="match status" value="1"/>
</dbReference>
<dbReference type="OMA" id="INNAMEC"/>
<feature type="domain" description="GST N-terminal" evidence="4">
    <location>
        <begin position="37"/>
        <end position="116"/>
    </location>
</feature>
<dbReference type="InterPro" id="IPR004045">
    <property type="entry name" value="Glutathione_S-Trfase_N"/>
</dbReference>
<evidence type="ECO:0000256" key="2">
    <source>
        <dbReference type="ARBA" id="ARBA00022679"/>
    </source>
</evidence>
<sequence length="260" mass="29085">MSKGSVKVLSFWSRNYPKHNLDSRIVARPSETAMSKDSVKLLNIWPSMFGLRVHYALDLKGVSYDYQEESLSNKSKELLEANPIYTKIPVLIHNGKPICESLVIVDYIDSVWPGSHKLLPEDPYEKAVARFWADFGDKKLYDAGNQLIQAMGEEHKKAGEDFKWALMKIDEALGTIAPGKPFFGGDAMNFADVGLAPFICRFKGYQKVGGFVLPGPEEWPNLYKWVDAINSVDAIKKSTPSPDEVAEFAEVLRKRVLGAA</sequence>
<dbReference type="GO" id="GO:0005737">
    <property type="term" value="C:cytoplasm"/>
    <property type="evidence" value="ECO:0000318"/>
    <property type="project" value="GO_Central"/>
</dbReference>
<reference evidence="6 7" key="1">
    <citation type="journal article" date="2011" name="Science">
        <title>The Selaginella genome identifies genetic changes associated with the evolution of vascular plants.</title>
        <authorList>
            <person name="Banks J.A."/>
            <person name="Nishiyama T."/>
            <person name="Hasebe M."/>
            <person name="Bowman J.L."/>
            <person name="Gribskov M."/>
            <person name="dePamphilis C."/>
            <person name="Albert V.A."/>
            <person name="Aono N."/>
            <person name="Aoyama T."/>
            <person name="Ambrose B.A."/>
            <person name="Ashton N.W."/>
            <person name="Axtell M.J."/>
            <person name="Barker E."/>
            <person name="Barker M.S."/>
            <person name="Bennetzen J.L."/>
            <person name="Bonawitz N.D."/>
            <person name="Chapple C."/>
            <person name="Cheng C."/>
            <person name="Correa L.G."/>
            <person name="Dacre M."/>
            <person name="DeBarry J."/>
            <person name="Dreyer I."/>
            <person name="Elias M."/>
            <person name="Engstrom E.M."/>
            <person name="Estelle M."/>
            <person name="Feng L."/>
            <person name="Finet C."/>
            <person name="Floyd S.K."/>
            <person name="Frommer W.B."/>
            <person name="Fujita T."/>
            <person name="Gramzow L."/>
            <person name="Gutensohn M."/>
            <person name="Harholt J."/>
            <person name="Hattori M."/>
            <person name="Heyl A."/>
            <person name="Hirai T."/>
            <person name="Hiwatashi Y."/>
            <person name="Ishikawa M."/>
            <person name="Iwata M."/>
            <person name="Karol K.G."/>
            <person name="Koehler B."/>
            <person name="Kolukisaoglu U."/>
            <person name="Kubo M."/>
            <person name="Kurata T."/>
            <person name="Lalonde S."/>
            <person name="Li K."/>
            <person name="Li Y."/>
            <person name="Litt A."/>
            <person name="Lyons E."/>
            <person name="Manning G."/>
            <person name="Maruyama T."/>
            <person name="Michael T.P."/>
            <person name="Mikami K."/>
            <person name="Miyazaki S."/>
            <person name="Morinaga S."/>
            <person name="Murata T."/>
            <person name="Mueller-Roeber B."/>
            <person name="Nelson D.R."/>
            <person name="Obara M."/>
            <person name="Oguri Y."/>
            <person name="Olmstead R.G."/>
            <person name="Onodera N."/>
            <person name="Petersen B.L."/>
            <person name="Pils B."/>
            <person name="Prigge M."/>
            <person name="Rensing S.A."/>
            <person name="Riano-Pachon D.M."/>
            <person name="Roberts A.W."/>
            <person name="Sato Y."/>
            <person name="Scheller H.V."/>
            <person name="Schulz B."/>
            <person name="Schulz C."/>
            <person name="Shakirov E.V."/>
            <person name="Shibagaki N."/>
            <person name="Shinohara N."/>
            <person name="Shippen D.E."/>
            <person name="Soerensen I."/>
            <person name="Sotooka R."/>
            <person name="Sugimoto N."/>
            <person name="Sugita M."/>
            <person name="Sumikawa N."/>
            <person name="Tanurdzic M."/>
            <person name="Theissen G."/>
            <person name="Ulvskov P."/>
            <person name="Wakazuki S."/>
            <person name="Weng J.K."/>
            <person name="Willats W.W."/>
            <person name="Wipf D."/>
            <person name="Wolf P.G."/>
            <person name="Yang L."/>
            <person name="Zimmer A.D."/>
            <person name="Zhu Q."/>
            <person name="Mitros T."/>
            <person name="Hellsten U."/>
            <person name="Loque D."/>
            <person name="Otillar R."/>
            <person name="Salamov A."/>
            <person name="Schmutz J."/>
            <person name="Shapiro H."/>
            <person name="Lindquist E."/>
            <person name="Lucas S."/>
            <person name="Rokhsar D."/>
            <person name="Grigoriev I.V."/>
        </authorList>
    </citation>
    <scope>NUCLEOTIDE SEQUENCE [LARGE SCALE GENOMIC DNA]</scope>
</reference>
<protein>
    <recommendedName>
        <fullName evidence="1">glutathione transferase</fullName>
        <ecNumber evidence="1">2.5.1.18</ecNumber>
    </recommendedName>
</protein>
<organism evidence="7">
    <name type="scientific">Selaginella moellendorffii</name>
    <name type="common">Spikemoss</name>
    <dbReference type="NCBI Taxonomy" id="88036"/>
    <lineage>
        <taxon>Eukaryota</taxon>
        <taxon>Viridiplantae</taxon>
        <taxon>Streptophyta</taxon>
        <taxon>Embryophyta</taxon>
        <taxon>Tracheophyta</taxon>
        <taxon>Lycopodiopsida</taxon>
        <taxon>Selaginellales</taxon>
        <taxon>Selaginellaceae</taxon>
        <taxon>Selaginella</taxon>
    </lineage>
</organism>
<name>D8SFK7_SELML</name>
<dbReference type="SFLD" id="SFLDG00358">
    <property type="entry name" value="Main_(cytGST)"/>
    <property type="match status" value="1"/>
</dbReference>
<dbReference type="InterPro" id="IPR036282">
    <property type="entry name" value="Glutathione-S-Trfase_C_sf"/>
</dbReference>
<dbReference type="SFLD" id="SFLDG01152">
    <property type="entry name" value="Main.3:_Omega-_and_Tau-like"/>
    <property type="match status" value="1"/>
</dbReference>
<dbReference type="Pfam" id="PF13410">
    <property type="entry name" value="GST_C_2"/>
    <property type="match status" value="1"/>
</dbReference>
<dbReference type="FunCoup" id="D8SFK7">
    <property type="interactions" value="1312"/>
</dbReference>
<dbReference type="InterPro" id="IPR036249">
    <property type="entry name" value="Thioredoxin-like_sf"/>
</dbReference>
<dbReference type="eggNOG" id="KOG0406">
    <property type="taxonomic scope" value="Eukaryota"/>
</dbReference>
<dbReference type="PROSITE" id="PS50405">
    <property type="entry name" value="GST_CTER"/>
    <property type="match status" value="1"/>
</dbReference>
<evidence type="ECO:0000256" key="3">
    <source>
        <dbReference type="ARBA" id="ARBA00047960"/>
    </source>
</evidence>
<dbReference type="InterPro" id="IPR010987">
    <property type="entry name" value="Glutathione-S-Trfase_C-like"/>
</dbReference>
<dbReference type="SFLD" id="SFLDS00019">
    <property type="entry name" value="Glutathione_Transferase_(cytos"/>
    <property type="match status" value="1"/>
</dbReference>
<dbReference type="EC" id="2.5.1.18" evidence="1"/>
<dbReference type="PANTHER" id="PTHR11260:SF781">
    <property type="entry name" value="GLUTATHIONE S-TRANSFERASE U19"/>
    <property type="match status" value="1"/>
</dbReference>
<dbReference type="InterPro" id="IPR045073">
    <property type="entry name" value="Omega/Tau-like"/>
</dbReference>
<dbReference type="CDD" id="cd03058">
    <property type="entry name" value="GST_N_Tau"/>
    <property type="match status" value="1"/>
</dbReference>
<dbReference type="GO" id="GO:0006749">
    <property type="term" value="P:glutathione metabolic process"/>
    <property type="evidence" value="ECO:0000318"/>
    <property type="project" value="GO_Central"/>
</dbReference>
<dbReference type="EMBL" id="GL377617">
    <property type="protein sequence ID" value="EFJ16743.1"/>
    <property type="molecule type" value="Genomic_DNA"/>
</dbReference>
<dbReference type="CDD" id="cd03185">
    <property type="entry name" value="GST_C_Tau"/>
    <property type="match status" value="1"/>
</dbReference>
<evidence type="ECO:0000259" key="4">
    <source>
        <dbReference type="PROSITE" id="PS50404"/>
    </source>
</evidence>
<evidence type="ECO:0000259" key="5">
    <source>
        <dbReference type="PROSITE" id="PS50405"/>
    </source>
</evidence>
<dbReference type="SUPFAM" id="SSF52833">
    <property type="entry name" value="Thioredoxin-like"/>
    <property type="match status" value="1"/>
</dbReference>
<gene>
    <name evidence="6" type="ORF">SELMODRAFT_445102</name>
</gene>
<keyword evidence="2" id="KW-0808">Transferase</keyword>
<dbReference type="InterPro" id="IPR040079">
    <property type="entry name" value="Glutathione_S-Trfase"/>
</dbReference>
<proteinExistence type="predicted"/>
<evidence type="ECO:0000313" key="6">
    <source>
        <dbReference type="EMBL" id="EFJ16743.1"/>
    </source>
</evidence>
<dbReference type="KEGG" id="smo:SELMODRAFT_445102"/>
<dbReference type="Gramene" id="EFJ16743">
    <property type="protein sequence ID" value="EFJ16743"/>
    <property type="gene ID" value="SELMODRAFT_445102"/>
</dbReference>
<dbReference type="SUPFAM" id="SSF47616">
    <property type="entry name" value="GST C-terminal domain-like"/>
    <property type="match status" value="1"/>
</dbReference>
<dbReference type="Gene3D" id="1.20.1050.10">
    <property type="match status" value="1"/>
</dbReference>
<dbReference type="FunFam" id="3.40.30.10:FF:000014">
    <property type="entry name" value="Tau class glutathione S-transferase"/>
    <property type="match status" value="1"/>
</dbReference>
<keyword evidence="7" id="KW-1185">Reference proteome</keyword>
<dbReference type="InterPro" id="IPR045074">
    <property type="entry name" value="GST_C_Tau"/>
</dbReference>
<dbReference type="GO" id="GO:0004364">
    <property type="term" value="F:glutathione transferase activity"/>
    <property type="evidence" value="ECO:0000318"/>
    <property type="project" value="GO_Central"/>
</dbReference>
<feature type="domain" description="GST C-terminal" evidence="5">
    <location>
        <begin position="122"/>
        <end position="248"/>
    </location>
</feature>
<dbReference type="AlphaFoldDB" id="D8SFK7"/>
<dbReference type="Proteomes" id="UP000001514">
    <property type="component" value="Unassembled WGS sequence"/>
</dbReference>
<dbReference type="STRING" id="88036.D8SFK7"/>
<dbReference type="HOGENOM" id="CLU_011226_18_0_1"/>
<dbReference type="PANTHER" id="PTHR11260">
    <property type="entry name" value="GLUTATHIONE S-TRANSFERASE, GST, SUPERFAMILY, GST DOMAIN CONTAINING"/>
    <property type="match status" value="1"/>
</dbReference>
<evidence type="ECO:0000256" key="1">
    <source>
        <dbReference type="ARBA" id="ARBA00012452"/>
    </source>
</evidence>
<evidence type="ECO:0000313" key="7">
    <source>
        <dbReference type="Proteomes" id="UP000001514"/>
    </source>
</evidence>
<comment type="catalytic activity">
    <reaction evidence="3">
        <text>RX + glutathione = an S-substituted glutathione + a halide anion + H(+)</text>
        <dbReference type="Rhea" id="RHEA:16437"/>
        <dbReference type="ChEBI" id="CHEBI:15378"/>
        <dbReference type="ChEBI" id="CHEBI:16042"/>
        <dbReference type="ChEBI" id="CHEBI:17792"/>
        <dbReference type="ChEBI" id="CHEBI:57925"/>
        <dbReference type="ChEBI" id="CHEBI:90779"/>
        <dbReference type="EC" id="2.5.1.18"/>
    </reaction>
</comment>
<accession>D8SFK7</accession>